<keyword evidence="1" id="KW-1133">Transmembrane helix</keyword>
<evidence type="ECO:0000313" key="2">
    <source>
        <dbReference type="EMBL" id="NJP47671.1"/>
    </source>
</evidence>
<dbReference type="EMBL" id="JAATEJ010000032">
    <property type="protein sequence ID" value="NJP47671.1"/>
    <property type="molecule type" value="Genomic_DNA"/>
</dbReference>
<protein>
    <submittedName>
        <fullName evidence="2">Uncharacterized protein</fullName>
    </submittedName>
</protein>
<name>A0ABX1A1L7_9ACTN</name>
<proteinExistence type="predicted"/>
<comment type="caution">
    <text evidence="2">The sequence shown here is derived from an EMBL/GenBank/DDBJ whole genome shotgun (WGS) entry which is preliminary data.</text>
</comment>
<dbReference type="Proteomes" id="UP000734511">
    <property type="component" value="Unassembled WGS sequence"/>
</dbReference>
<accession>A0ABX1A1L7</accession>
<reference evidence="2 3" key="1">
    <citation type="submission" date="2020-03" db="EMBL/GenBank/DDBJ databases">
        <title>WGS of actinomycetes isolated from Thailand.</title>
        <authorList>
            <person name="Thawai C."/>
        </authorList>
    </citation>
    <scope>NUCLEOTIDE SEQUENCE [LARGE SCALE GENOMIC DNA]</scope>
    <source>
        <strain evidence="2 3">PRB2-1</strain>
    </source>
</reference>
<keyword evidence="1" id="KW-0472">Membrane</keyword>
<evidence type="ECO:0000313" key="3">
    <source>
        <dbReference type="Proteomes" id="UP000734511"/>
    </source>
</evidence>
<dbReference type="RefSeq" id="WP_167986500.1">
    <property type="nucleotide sequence ID" value="NZ_JAATEJ010000032.1"/>
</dbReference>
<keyword evidence="1" id="KW-0812">Transmembrane</keyword>
<keyword evidence="3" id="KW-1185">Reference proteome</keyword>
<sequence length="60" mass="6285">MSRTVRTALAQTFPTLLTLPILALLAALDWLPWSVLLAVPLALGVQVAVTLLRTGSGSEG</sequence>
<feature type="transmembrane region" description="Helical" evidence="1">
    <location>
        <begin position="33"/>
        <end position="52"/>
    </location>
</feature>
<gene>
    <name evidence="2" type="ORF">HCN08_30330</name>
</gene>
<evidence type="ECO:0000256" key="1">
    <source>
        <dbReference type="SAM" id="Phobius"/>
    </source>
</evidence>
<organism evidence="2 3">
    <name type="scientific">Actinacidiphila epipremni</name>
    <dbReference type="NCBI Taxonomy" id="2053013"/>
    <lineage>
        <taxon>Bacteria</taxon>
        <taxon>Bacillati</taxon>
        <taxon>Actinomycetota</taxon>
        <taxon>Actinomycetes</taxon>
        <taxon>Kitasatosporales</taxon>
        <taxon>Streptomycetaceae</taxon>
        <taxon>Actinacidiphila</taxon>
    </lineage>
</organism>